<keyword evidence="4" id="KW-1185">Reference proteome</keyword>
<dbReference type="RefSeq" id="WP_092344448.1">
    <property type="nucleotide sequence ID" value="NZ_FNQN01000001.1"/>
</dbReference>
<dbReference type="SMART" id="SM01117">
    <property type="entry name" value="Cyt-b5"/>
    <property type="match status" value="1"/>
</dbReference>
<dbReference type="InterPro" id="IPR001199">
    <property type="entry name" value="Cyt_B5-like_heme/steroid-bd"/>
</dbReference>
<evidence type="ECO:0000313" key="3">
    <source>
        <dbReference type="EMBL" id="SDZ83678.1"/>
    </source>
</evidence>
<dbReference type="SUPFAM" id="SSF55856">
    <property type="entry name" value="Cytochrome b5-like heme/steroid binding domain"/>
    <property type="match status" value="1"/>
</dbReference>
<keyword evidence="1" id="KW-0472">Membrane</keyword>
<keyword evidence="1" id="KW-0812">Transmembrane</keyword>
<dbReference type="STRING" id="37625.SAMN05660420_00548"/>
<feature type="domain" description="Cytochrome b5 heme-binding" evidence="2">
    <location>
        <begin position="1"/>
        <end position="73"/>
    </location>
</feature>
<feature type="transmembrane region" description="Helical" evidence="1">
    <location>
        <begin position="85"/>
        <end position="106"/>
    </location>
</feature>
<protein>
    <submittedName>
        <fullName evidence="3">Predicted heme/steroid binding protein</fullName>
    </submittedName>
</protein>
<dbReference type="OrthoDB" id="9785263at2"/>
<evidence type="ECO:0000256" key="1">
    <source>
        <dbReference type="SAM" id="Phobius"/>
    </source>
</evidence>
<dbReference type="InterPro" id="IPR036400">
    <property type="entry name" value="Cyt_B5-like_heme/steroid_sf"/>
</dbReference>
<gene>
    <name evidence="3" type="ORF">SAMN05660420_00548</name>
</gene>
<evidence type="ECO:0000313" key="4">
    <source>
        <dbReference type="Proteomes" id="UP000199409"/>
    </source>
</evidence>
<organism evidence="3 4">
    <name type="scientific">Desulfuromusa kysingii</name>
    <dbReference type="NCBI Taxonomy" id="37625"/>
    <lineage>
        <taxon>Bacteria</taxon>
        <taxon>Pseudomonadati</taxon>
        <taxon>Thermodesulfobacteriota</taxon>
        <taxon>Desulfuromonadia</taxon>
        <taxon>Desulfuromonadales</taxon>
        <taxon>Geopsychrobacteraceae</taxon>
        <taxon>Desulfuromusa</taxon>
    </lineage>
</organism>
<accession>A0A1H3WBP0</accession>
<dbReference type="AlphaFoldDB" id="A0A1H3WBP0"/>
<proteinExistence type="predicted"/>
<dbReference type="Gene3D" id="3.10.120.10">
    <property type="entry name" value="Cytochrome b5-like heme/steroid binding domain"/>
    <property type="match status" value="1"/>
</dbReference>
<dbReference type="EMBL" id="FNQN01000001">
    <property type="protein sequence ID" value="SDZ83678.1"/>
    <property type="molecule type" value="Genomic_DNA"/>
</dbReference>
<dbReference type="Pfam" id="PF00173">
    <property type="entry name" value="Cyt-b5"/>
    <property type="match status" value="1"/>
</dbReference>
<reference evidence="3 4" key="1">
    <citation type="submission" date="2016-10" db="EMBL/GenBank/DDBJ databases">
        <authorList>
            <person name="de Groot N.N."/>
        </authorList>
    </citation>
    <scope>NUCLEOTIDE SEQUENCE [LARGE SCALE GENOMIC DNA]</scope>
    <source>
        <strain evidence="3 4">DSM 7343</strain>
    </source>
</reference>
<name>A0A1H3WBP0_9BACT</name>
<evidence type="ECO:0000259" key="2">
    <source>
        <dbReference type="SMART" id="SM01117"/>
    </source>
</evidence>
<keyword evidence="1" id="KW-1133">Transmembrane helix</keyword>
<sequence>MTITELAKFDGRDGQPAYVAVNGKVYDVSASSYWQDGLHEGEHRAGQDLTAELRQAPHLKTVIEGFPLVGQIESKTVGAEKPEPGISLLSIVIIAFVILLMLATYMV</sequence>
<dbReference type="Proteomes" id="UP000199409">
    <property type="component" value="Unassembled WGS sequence"/>
</dbReference>